<feature type="domain" description="Helicase ATP-binding" evidence="8">
    <location>
        <begin position="18"/>
        <end position="185"/>
    </location>
</feature>
<organism evidence="10 11">
    <name type="scientific">Rhizoclosmatium globosum</name>
    <dbReference type="NCBI Taxonomy" id="329046"/>
    <lineage>
        <taxon>Eukaryota</taxon>
        <taxon>Fungi</taxon>
        <taxon>Fungi incertae sedis</taxon>
        <taxon>Chytridiomycota</taxon>
        <taxon>Chytridiomycota incertae sedis</taxon>
        <taxon>Chytridiomycetes</taxon>
        <taxon>Chytridiales</taxon>
        <taxon>Chytriomycetaceae</taxon>
        <taxon>Rhizoclosmatium</taxon>
    </lineage>
</organism>
<dbReference type="Pfam" id="PF04408">
    <property type="entry name" value="WHD_HA2"/>
    <property type="match status" value="1"/>
</dbReference>
<sequence>MLRGRQNLPSYKFRDQIIDAVEKNQVVIICGETGCGKSTQTGQFLLEHLVSTGRGGRCNMICTQPRRISAISLAERVAAERAEAVGESIGYSIRGENVRSPSTRLIFATTGILLRMLQGDPSLAKVTHVIVDEVHERSVDSDFLLVILRDLVAKRPDFRLVLMSATIDSETFSGYFGGAPVLQIPGFTHPVTDLYLEDVLRLTKYVPETRRARIVQKSDSSNTKEEIEALRTSYESMALEPKAVTWLLKESAFDAVDYSLVAATGDDGAVLVFLQGAMEIKRCIDAIREAVDGVECLPLHAQLSPKEQGLVFRRVKKGLRKVVVATNVAETSITIDDCVFVIDAGHVKEMRYENSTLCLVDTLASRASCKQRRGRAGRVRPGTCYKLFTRNLEQTHMASHAVPEILRVPLEQLCLSLKAMAISAPSEQNVDGAVRVLRDLRAVDTVTDKLTPLGKHMASLPVDLRIGKMLVYGAIFGCLGSVLTVAAILSNKSPFMAPSDRRDEAKERRKTFMWDKKASGKGKRAEAEFCETNFLSMATLTAISDSRKQYLDTLVDIGFVNGEEAKLTLSGGGKLPSPAGLYPQIVSIKHPDVTYVETAHGFPRVAVLVGGLRRLLDRVLEKKIREPGLDVWRQMWGQCWCVCFVKSR</sequence>
<dbReference type="GO" id="GO:0005524">
    <property type="term" value="F:ATP binding"/>
    <property type="evidence" value="ECO:0007669"/>
    <property type="project" value="UniProtKB-KW"/>
</dbReference>
<feature type="domain" description="Helicase C-terminal" evidence="9">
    <location>
        <begin position="255"/>
        <end position="421"/>
    </location>
</feature>
<evidence type="ECO:0000256" key="1">
    <source>
        <dbReference type="ARBA" id="ARBA00012552"/>
    </source>
</evidence>
<dbReference type="GO" id="GO:0003724">
    <property type="term" value="F:RNA helicase activity"/>
    <property type="evidence" value="ECO:0007669"/>
    <property type="project" value="UniProtKB-EC"/>
</dbReference>
<dbReference type="InterPro" id="IPR059023">
    <property type="entry name" value="RNA_hel_CTD"/>
</dbReference>
<dbReference type="GO" id="GO:0003723">
    <property type="term" value="F:RNA binding"/>
    <property type="evidence" value="ECO:0007669"/>
    <property type="project" value="TreeGrafter"/>
</dbReference>
<dbReference type="PANTHER" id="PTHR18934:SF145">
    <property type="entry name" value="ATP-DEPENDENT RNA HELICASE DHX57-RELATED"/>
    <property type="match status" value="1"/>
</dbReference>
<dbReference type="CDD" id="cd18791">
    <property type="entry name" value="SF2_C_RHA"/>
    <property type="match status" value="1"/>
</dbReference>
<dbReference type="Pfam" id="PF26026">
    <property type="entry name" value="RNA_hel_CTD"/>
    <property type="match status" value="1"/>
</dbReference>
<evidence type="ECO:0000256" key="2">
    <source>
        <dbReference type="ARBA" id="ARBA00022741"/>
    </source>
</evidence>
<dbReference type="Gene3D" id="1.20.120.1080">
    <property type="match status" value="1"/>
</dbReference>
<dbReference type="SMART" id="SM00490">
    <property type="entry name" value="HELICc"/>
    <property type="match status" value="1"/>
</dbReference>
<dbReference type="FunFam" id="1.20.120.1080:FF:000002">
    <property type="entry name" value="Putative ATP-dependent RNA helicase DHX36"/>
    <property type="match status" value="1"/>
</dbReference>
<dbReference type="STRING" id="329046.A0A1Y2BP83"/>
<evidence type="ECO:0000259" key="9">
    <source>
        <dbReference type="PROSITE" id="PS51194"/>
    </source>
</evidence>
<evidence type="ECO:0000259" key="8">
    <source>
        <dbReference type="PROSITE" id="PS51192"/>
    </source>
</evidence>
<dbReference type="SMART" id="SM00487">
    <property type="entry name" value="DEXDc"/>
    <property type="match status" value="1"/>
</dbReference>
<comment type="caution">
    <text evidence="10">The sequence shown here is derived from an EMBL/GenBank/DDBJ whole genome shotgun (WGS) entry which is preliminary data.</text>
</comment>
<dbReference type="GO" id="GO:0016787">
    <property type="term" value="F:hydrolase activity"/>
    <property type="evidence" value="ECO:0007669"/>
    <property type="project" value="UniProtKB-KW"/>
</dbReference>
<proteinExistence type="predicted"/>
<dbReference type="EC" id="3.6.4.13" evidence="1"/>
<dbReference type="Proteomes" id="UP000193642">
    <property type="component" value="Unassembled WGS sequence"/>
</dbReference>
<evidence type="ECO:0000256" key="6">
    <source>
        <dbReference type="ARBA" id="ARBA00047984"/>
    </source>
</evidence>
<comment type="catalytic activity">
    <reaction evidence="6">
        <text>ATP + H2O = ADP + phosphate + H(+)</text>
        <dbReference type="Rhea" id="RHEA:13065"/>
        <dbReference type="ChEBI" id="CHEBI:15377"/>
        <dbReference type="ChEBI" id="CHEBI:15378"/>
        <dbReference type="ChEBI" id="CHEBI:30616"/>
        <dbReference type="ChEBI" id="CHEBI:43474"/>
        <dbReference type="ChEBI" id="CHEBI:456216"/>
        <dbReference type="EC" id="3.6.4.13"/>
    </reaction>
</comment>
<protein>
    <recommendedName>
        <fullName evidence="1">RNA helicase</fullName>
        <ecNumber evidence="1">3.6.4.13</ecNumber>
    </recommendedName>
</protein>
<dbReference type="Gene3D" id="3.40.50.300">
    <property type="entry name" value="P-loop containing nucleotide triphosphate hydrolases"/>
    <property type="match status" value="2"/>
</dbReference>
<keyword evidence="5" id="KW-0067">ATP-binding</keyword>
<dbReference type="InterPro" id="IPR027417">
    <property type="entry name" value="P-loop_NTPase"/>
</dbReference>
<dbReference type="InterPro" id="IPR001650">
    <property type="entry name" value="Helicase_C-like"/>
</dbReference>
<dbReference type="EMBL" id="MCGO01000055">
    <property type="protein sequence ID" value="ORY36563.1"/>
    <property type="molecule type" value="Genomic_DNA"/>
</dbReference>
<gene>
    <name evidence="10" type="ORF">BCR33DRAFT_754797</name>
</gene>
<dbReference type="PROSITE" id="PS51194">
    <property type="entry name" value="HELICASE_CTER"/>
    <property type="match status" value="1"/>
</dbReference>
<dbReference type="InterPro" id="IPR048333">
    <property type="entry name" value="HA2_WH"/>
</dbReference>
<evidence type="ECO:0000256" key="3">
    <source>
        <dbReference type="ARBA" id="ARBA00022801"/>
    </source>
</evidence>
<evidence type="ECO:0000256" key="4">
    <source>
        <dbReference type="ARBA" id="ARBA00022806"/>
    </source>
</evidence>
<dbReference type="SUPFAM" id="SSF52540">
    <property type="entry name" value="P-loop containing nucleoside triphosphate hydrolases"/>
    <property type="match status" value="1"/>
</dbReference>
<evidence type="ECO:0000256" key="5">
    <source>
        <dbReference type="ARBA" id="ARBA00022840"/>
    </source>
</evidence>
<dbReference type="OrthoDB" id="5600252at2759"/>
<dbReference type="Pfam" id="PF21010">
    <property type="entry name" value="HA2_C"/>
    <property type="match status" value="1"/>
</dbReference>
<keyword evidence="3 10" id="KW-0378">Hydrolase</keyword>
<dbReference type="InterPro" id="IPR011545">
    <property type="entry name" value="DEAD/DEAH_box_helicase_dom"/>
</dbReference>
<dbReference type="InterPro" id="IPR014001">
    <property type="entry name" value="Helicase_ATP-bd"/>
</dbReference>
<dbReference type="Pfam" id="PF00270">
    <property type="entry name" value="DEAD"/>
    <property type="match status" value="1"/>
</dbReference>
<reference evidence="10 11" key="1">
    <citation type="submission" date="2016-07" db="EMBL/GenBank/DDBJ databases">
        <title>Pervasive Adenine N6-methylation of Active Genes in Fungi.</title>
        <authorList>
            <consortium name="DOE Joint Genome Institute"/>
            <person name="Mondo S.J."/>
            <person name="Dannebaum R.O."/>
            <person name="Kuo R.C."/>
            <person name="Labutti K."/>
            <person name="Haridas S."/>
            <person name="Kuo A."/>
            <person name="Salamov A."/>
            <person name="Ahrendt S.R."/>
            <person name="Lipzen A."/>
            <person name="Sullivan W."/>
            <person name="Andreopoulos W.B."/>
            <person name="Clum A."/>
            <person name="Lindquist E."/>
            <person name="Daum C."/>
            <person name="Ramamoorthy G.K."/>
            <person name="Gryganskyi A."/>
            <person name="Culley D."/>
            <person name="Magnuson J.K."/>
            <person name="James T.Y."/>
            <person name="O'Malley M.A."/>
            <person name="Stajich J.E."/>
            <person name="Spatafora J.W."/>
            <person name="Visel A."/>
            <person name="Grigoriev I.V."/>
        </authorList>
    </citation>
    <scope>NUCLEOTIDE SEQUENCE [LARGE SCALE GENOMIC DNA]</scope>
    <source>
        <strain evidence="10 11">JEL800</strain>
    </source>
</reference>
<dbReference type="FunFam" id="3.40.50.300:FF:000500">
    <property type="entry name" value="ATP-dependent RNA helicase DHX29"/>
    <property type="match status" value="1"/>
</dbReference>
<evidence type="ECO:0000313" key="11">
    <source>
        <dbReference type="Proteomes" id="UP000193642"/>
    </source>
</evidence>
<dbReference type="Pfam" id="PF00271">
    <property type="entry name" value="Helicase_C"/>
    <property type="match status" value="1"/>
</dbReference>
<accession>A0A1Y2BP83</accession>
<evidence type="ECO:0000256" key="7">
    <source>
        <dbReference type="SAM" id="Phobius"/>
    </source>
</evidence>
<feature type="transmembrane region" description="Helical" evidence="7">
    <location>
        <begin position="469"/>
        <end position="489"/>
    </location>
</feature>
<name>A0A1Y2BP83_9FUNG</name>
<dbReference type="CDD" id="cd17917">
    <property type="entry name" value="DEXHc_RHA-like"/>
    <property type="match status" value="1"/>
</dbReference>
<keyword evidence="7" id="KW-1133">Transmembrane helix</keyword>
<keyword evidence="7" id="KW-0812">Transmembrane</keyword>
<evidence type="ECO:0000313" key="10">
    <source>
        <dbReference type="EMBL" id="ORY36563.1"/>
    </source>
</evidence>
<keyword evidence="7" id="KW-0472">Membrane</keyword>
<keyword evidence="2" id="KW-0547">Nucleotide-binding</keyword>
<keyword evidence="11" id="KW-1185">Reference proteome</keyword>
<dbReference type="InterPro" id="IPR007502">
    <property type="entry name" value="Helicase-assoc_dom"/>
</dbReference>
<dbReference type="SMART" id="SM00847">
    <property type="entry name" value="HA2"/>
    <property type="match status" value="1"/>
</dbReference>
<keyword evidence="4" id="KW-0347">Helicase</keyword>
<dbReference type="AlphaFoldDB" id="A0A1Y2BP83"/>
<dbReference type="PANTHER" id="PTHR18934">
    <property type="entry name" value="ATP-DEPENDENT RNA HELICASE"/>
    <property type="match status" value="1"/>
</dbReference>
<dbReference type="PROSITE" id="PS51192">
    <property type="entry name" value="HELICASE_ATP_BIND_1"/>
    <property type="match status" value="1"/>
</dbReference>